<dbReference type="Proteomes" id="UP000232615">
    <property type="component" value="Segment"/>
</dbReference>
<dbReference type="EMBL" id="KF483846">
    <property type="protein sequence ID" value="AHC54788.1"/>
    <property type="molecule type" value="Genomic_DNA"/>
</dbReference>
<keyword evidence="2" id="KW-1185">Reference proteome</keyword>
<organism evidence="1 2">
    <name type="scientific">Tunisvirus fontaine2</name>
    <dbReference type="NCBI Taxonomy" id="1421067"/>
    <lineage>
        <taxon>Viruses</taxon>
        <taxon>Varidnaviria</taxon>
        <taxon>Bamfordvirae</taxon>
        <taxon>Nucleocytoviricota</taxon>
        <taxon>Megaviricetes</taxon>
        <taxon>Pimascovirales</taxon>
        <taxon>Pimascovirales incertae sedis</taxon>
        <taxon>Marseilleviridae</taxon>
        <taxon>Losannavirus</taxon>
        <taxon>Losannavirus tunisense</taxon>
    </lineage>
</organism>
<name>V9SD34_9VIRU</name>
<accession>V9SD34</accession>
<protein>
    <submittedName>
        <fullName evidence="1">Uncharacterized protein</fullName>
    </submittedName>
</protein>
<gene>
    <name evidence="1" type="ORF">TNS_ORF70</name>
</gene>
<sequence>MESWEKKQKVRLEFTLHLEGATFSGKINIKDPERMRDAIKKYFDEKSCLVEFSKDFTISSCMYQGIFIEYKGCSLNVKQEYNHYNLKKVREFLSEVLEKLDE</sequence>
<proteinExistence type="predicted"/>
<reference evidence="1 2" key="1">
    <citation type="journal article" date="2014" name="Arch. Virol.">
        <title>Complete genome sequence of Tunisvirus, a new member of the proposed family Marseilleviridae.</title>
        <authorList>
            <person name="Aherfi S."/>
            <person name="Boughalmi M."/>
            <person name="Pagnier I."/>
            <person name="Fournous G."/>
            <person name="La Scola B."/>
            <person name="Raoult D."/>
            <person name="Colson P."/>
        </authorList>
    </citation>
    <scope>NUCLEOTIDE SEQUENCE [LARGE SCALE GENOMIC DNA]</scope>
    <source>
        <strain evidence="1 2">U484</strain>
    </source>
</reference>
<evidence type="ECO:0000313" key="2">
    <source>
        <dbReference type="Proteomes" id="UP000232615"/>
    </source>
</evidence>
<evidence type="ECO:0000313" key="1">
    <source>
        <dbReference type="EMBL" id="AHC54788.1"/>
    </source>
</evidence>